<organism evidence="2 3">
    <name type="scientific">Sphingomonas kyungheensis</name>
    <dbReference type="NCBI Taxonomy" id="1069987"/>
    <lineage>
        <taxon>Bacteria</taxon>
        <taxon>Pseudomonadati</taxon>
        <taxon>Pseudomonadota</taxon>
        <taxon>Alphaproteobacteria</taxon>
        <taxon>Sphingomonadales</taxon>
        <taxon>Sphingomonadaceae</taxon>
        <taxon>Sphingomonas</taxon>
    </lineage>
</organism>
<sequence length="256" mass="28447">MLKKLLKVGRAPVAPTTAIPNGERVYAIGDVHGCADLLDDLLDRIDADDRSRAPARTTMIFLGDLVDRGPASARVLERLRTLAAERPDTHFLLGNHEEVFLEALKGEPKALRMFCRIGGRETILSYGIDAADYDRMDYEELHVAMRERIPADHQAFLEQFENMVTIGDYAFVHAGVRPGTDLASQRGADLRWIRNPFLDHDRALEKMIVHGHTISDGLDEQVHRIGVDTGAYDTGVLSALGLEGAARWLVQARRDG</sequence>
<dbReference type="RefSeq" id="WP_336545218.1">
    <property type="nucleotide sequence ID" value="NZ_JBBBDM010000003.1"/>
</dbReference>
<name>A0ABU8H3C1_9SPHN</name>
<gene>
    <name evidence="2" type="ORF">V8201_10340</name>
</gene>
<keyword evidence="3" id="KW-1185">Reference proteome</keyword>
<evidence type="ECO:0000259" key="1">
    <source>
        <dbReference type="Pfam" id="PF00149"/>
    </source>
</evidence>
<comment type="caution">
    <text evidence="2">The sequence shown here is derived from an EMBL/GenBank/DDBJ whole genome shotgun (WGS) entry which is preliminary data.</text>
</comment>
<dbReference type="InterPro" id="IPR004843">
    <property type="entry name" value="Calcineurin-like_PHP"/>
</dbReference>
<dbReference type="PANTHER" id="PTHR42850:SF4">
    <property type="entry name" value="ZINC-DEPENDENT ENDOPOLYPHOSPHATASE"/>
    <property type="match status" value="1"/>
</dbReference>
<proteinExistence type="predicted"/>
<protein>
    <submittedName>
        <fullName evidence="2">Metallophosphoesterase</fullName>
    </submittedName>
</protein>
<dbReference type="InterPro" id="IPR050126">
    <property type="entry name" value="Ap4A_hydrolase"/>
</dbReference>
<dbReference type="PANTHER" id="PTHR42850">
    <property type="entry name" value="METALLOPHOSPHOESTERASE"/>
    <property type="match status" value="1"/>
</dbReference>
<dbReference type="Proteomes" id="UP001367771">
    <property type="component" value="Unassembled WGS sequence"/>
</dbReference>
<evidence type="ECO:0000313" key="2">
    <source>
        <dbReference type="EMBL" id="MEI5687473.1"/>
    </source>
</evidence>
<accession>A0ABU8H3C1</accession>
<dbReference type="SUPFAM" id="SSF56300">
    <property type="entry name" value="Metallo-dependent phosphatases"/>
    <property type="match status" value="1"/>
</dbReference>
<dbReference type="Gene3D" id="3.60.21.10">
    <property type="match status" value="1"/>
</dbReference>
<dbReference type="Pfam" id="PF00149">
    <property type="entry name" value="Metallophos"/>
    <property type="match status" value="1"/>
</dbReference>
<dbReference type="InterPro" id="IPR029052">
    <property type="entry name" value="Metallo-depent_PP-like"/>
</dbReference>
<evidence type="ECO:0000313" key="3">
    <source>
        <dbReference type="Proteomes" id="UP001367771"/>
    </source>
</evidence>
<reference evidence="2 3" key="1">
    <citation type="journal article" date="2013" name="Int. J. Syst. Evol. Microbiol.">
        <title>Sphingomonas kyungheensis sp. nov., a bacterium with ginsenoside-converting activity isolated from soil of a ginseng field.</title>
        <authorList>
            <person name="Son H.M."/>
            <person name="Yang J.E."/>
            <person name="Park Y."/>
            <person name="Han C.K."/>
            <person name="Kim S.G."/>
            <person name="Kook M."/>
            <person name="Yi T.H."/>
        </authorList>
    </citation>
    <scope>NUCLEOTIDE SEQUENCE [LARGE SCALE GENOMIC DNA]</scope>
    <source>
        <strain evidence="2 3">LMG 26582</strain>
    </source>
</reference>
<feature type="domain" description="Calcineurin-like phosphoesterase" evidence="1">
    <location>
        <begin position="24"/>
        <end position="216"/>
    </location>
</feature>
<dbReference type="EMBL" id="JBBBDM010000003">
    <property type="protein sequence ID" value="MEI5687473.1"/>
    <property type="molecule type" value="Genomic_DNA"/>
</dbReference>